<protein>
    <submittedName>
        <fullName evidence="1">Uncharacterized protein</fullName>
    </submittedName>
</protein>
<accession>A0AAD2HP37</accession>
<feature type="non-terminal residue" evidence="1">
    <location>
        <position position="1"/>
    </location>
</feature>
<dbReference type="Proteomes" id="UP001295794">
    <property type="component" value="Unassembled WGS sequence"/>
</dbReference>
<gene>
    <name evidence="1" type="ORF">MYCIT1_LOCUS27899</name>
</gene>
<name>A0AAD2HP37_9AGAR</name>
<keyword evidence="2" id="KW-1185">Reference proteome</keyword>
<dbReference type="AlphaFoldDB" id="A0AAD2HP37"/>
<dbReference type="EMBL" id="CAVNYO010000423">
    <property type="protein sequence ID" value="CAK5278510.1"/>
    <property type="molecule type" value="Genomic_DNA"/>
</dbReference>
<evidence type="ECO:0000313" key="2">
    <source>
        <dbReference type="Proteomes" id="UP001295794"/>
    </source>
</evidence>
<sequence length="47" mass="5097">PDLCRRPDVSGNWNRLDLCVRPSCAIREDSPSLRAILGASAAIRSST</sequence>
<reference evidence="1" key="1">
    <citation type="submission" date="2023-11" db="EMBL/GenBank/DDBJ databases">
        <authorList>
            <person name="De Vega J J."/>
            <person name="De Vega J J."/>
        </authorList>
    </citation>
    <scope>NUCLEOTIDE SEQUENCE</scope>
</reference>
<comment type="caution">
    <text evidence="1">The sequence shown here is derived from an EMBL/GenBank/DDBJ whole genome shotgun (WGS) entry which is preliminary data.</text>
</comment>
<evidence type="ECO:0000313" key="1">
    <source>
        <dbReference type="EMBL" id="CAK5278510.1"/>
    </source>
</evidence>
<organism evidence="1 2">
    <name type="scientific">Mycena citricolor</name>
    <dbReference type="NCBI Taxonomy" id="2018698"/>
    <lineage>
        <taxon>Eukaryota</taxon>
        <taxon>Fungi</taxon>
        <taxon>Dikarya</taxon>
        <taxon>Basidiomycota</taxon>
        <taxon>Agaricomycotina</taxon>
        <taxon>Agaricomycetes</taxon>
        <taxon>Agaricomycetidae</taxon>
        <taxon>Agaricales</taxon>
        <taxon>Marasmiineae</taxon>
        <taxon>Mycenaceae</taxon>
        <taxon>Mycena</taxon>
    </lineage>
</organism>
<proteinExistence type="predicted"/>